<dbReference type="Proteomes" id="UP000346772">
    <property type="component" value="Unassembled WGS sequence"/>
</dbReference>
<evidence type="ECO:0000313" key="1">
    <source>
        <dbReference type="EMBL" id="VFD53681.1"/>
    </source>
</evidence>
<name>A0AAX3GY83_CLODI</name>
<protein>
    <recommendedName>
        <fullName evidence="3">Transposase</fullName>
    </recommendedName>
</protein>
<evidence type="ECO:0008006" key="3">
    <source>
        <dbReference type="Google" id="ProtNLM"/>
    </source>
</evidence>
<evidence type="ECO:0000313" key="2">
    <source>
        <dbReference type="Proteomes" id="UP000346772"/>
    </source>
</evidence>
<accession>A0AAX3GY83</accession>
<dbReference type="EMBL" id="CAADAT010000004">
    <property type="protein sequence ID" value="VFD53681.1"/>
    <property type="molecule type" value="Genomic_DNA"/>
</dbReference>
<comment type="caution">
    <text evidence="1">The sequence shown here is derived from an EMBL/GenBank/DDBJ whole genome shotgun (WGS) entry which is preliminary data.</text>
</comment>
<gene>
    <name evidence="1" type="ORF">SAMEA1710456_01155</name>
</gene>
<sequence length="29" mass="3536">MTKYDFKFKLKVAKFYLNREEGEVMSFSV</sequence>
<organism evidence="1 2">
    <name type="scientific">Clostridioides difficile</name>
    <name type="common">Peptoclostridium difficile</name>
    <dbReference type="NCBI Taxonomy" id="1496"/>
    <lineage>
        <taxon>Bacteria</taxon>
        <taxon>Bacillati</taxon>
        <taxon>Bacillota</taxon>
        <taxon>Clostridia</taxon>
        <taxon>Peptostreptococcales</taxon>
        <taxon>Peptostreptococcaceae</taxon>
        <taxon>Clostridioides</taxon>
    </lineage>
</organism>
<reference evidence="1 2" key="1">
    <citation type="submission" date="2019-02" db="EMBL/GenBank/DDBJ databases">
        <authorList>
            <consortium name="Pathogen Informatics"/>
        </authorList>
    </citation>
    <scope>NUCLEOTIDE SEQUENCE [LARGE SCALE GENOMIC DNA]</scope>
    <source>
        <strain evidence="1 2">078GUE027</strain>
    </source>
</reference>
<proteinExistence type="predicted"/>
<dbReference type="AlphaFoldDB" id="A0AAX3GY83"/>